<proteinExistence type="predicted"/>
<evidence type="ECO:0000313" key="2">
    <source>
        <dbReference type="Proteomes" id="UP001056120"/>
    </source>
</evidence>
<keyword evidence="2" id="KW-1185">Reference proteome</keyword>
<reference evidence="2" key="1">
    <citation type="journal article" date="2022" name="Mol. Ecol. Resour.">
        <title>The genomes of chicory, endive, great burdock and yacon provide insights into Asteraceae palaeo-polyploidization history and plant inulin production.</title>
        <authorList>
            <person name="Fan W."/>
            <person name="Wang S."/>
            <person name="Wang H."/>
            <person name="Wang A."/>
            <person name="Jiang F."/>
            <person name="Liu H."/>
            <person name="Zhao H."/>
            <person name="Xu D."/>
            <person name="Zhang Y."/>
        </authorList>
    </citation>
    <scope>NUCLEOTIDE SEQUENCE [LARGE SCALE GENOMIC DNA]</scope>
    <source>
        <strain evidence="2">cv. Yunnan</strain>
    </source>
</reference>
<sequence>MEFSRIHFISCFILLLSNPSSASITFSLTNISPQNQNREIVIEGEGASISDGGIQLTGSDLSGSAGRATYITPLDLLELATFSTNFTFVIDSNGSTSYGYGLTFFLTENNSIISQGNVMGLPFYAPPDNATSRFVAVEFDTSYEYWDPIVGRGDPVGDHVGIDVSSVSSANSLKWLSNVTGGGLCEAWIRYDSVSKNLTVSFTGFRNGTAVRQDGLFYAFDLKKELPDSVIFGFSASTGTMFQRNTVRSWSFESSDLALNPEPPPAPSTDSLNPKLPPAPSPDSLDPEPLPSPSPDPLNKAVSSKVGFIVGLTVMISFLAVLAFVFWRRRRKKSRKDVPEETGFDVEMNTEFEKGIWPK</sequence>
<reference evidence="1 2" key="2">
    <citation type="journal article" date="2022" name="Mol. Ecol. Resour.">
        <title>The genomes of chicory, endive, great burdock and yacon provide insights into Asteraceae paleo-polyploidization history and plant inulin production.</title>
        <authorList>
            <person name="Fan W."/>
            <person name="Wang S."/>
            <person name="Wang H."/>
            <person name="Wang A."/>
            <person name="Jiang F."/>
            <person name="Liu H."/>
            <person name="Zhao H."/>
            <person name="Xu D."/>
            <person name="Zhang Y."/>
        </authorList>
    </citation>
    <scope>NUCLEOTIDE SEQUENCE [LARGE SCALE GENOMIC DNA]</scope>
    <source>
        <strain evidence="2">cv. Yunnan</strain>
        <tissue evidence="1">Leaves</tissue>
    </source>
</reference>
<evidence type="ECO:0000313" key="1">
    <source>
        <dbReference type="EMBL" id="KAI3827912.1"/>
    </source>
</evidence>
<gene>
    <name evidence="1" type="ORF">L1987_02001</name>
</gene>
<dbReference type="Proteomes" id="UP001056120">
    <property type="component" value="Linkage Group LG01"/>
</dbReference>
<accession>A0ACB9K6K7</accession>
<name>A0ACB9K6K7_9ASTR</name>
<protein>
    <submittedName>
        <fullName evidence="1">Uncharacterized protein</fullName>
    </submittedName>
</protein>
<comment type="caution">
    <text evidence="1">The sequence shown here is derived from an EMBL/GenBank/DDBJ whole genome shotgun (WGS) entry which is preliminary data.</text>
</comment>
<dbReference type="EMBL" id="CM042018">
    <property type="protein sequence ID" value="KAI3827912.1"/>
    <property type="molecule type" value="Genomic_DNA"/>
</dbReference>
<organism evidence="1 2">
    <name type="scientific">Smallanthus sonchifolius</name>
    <dbReference type="NCBI Taxonomy" id="185202"/>
    <lineage>
        <taxon>Eukaryota</taxon>
        <taxon>Viridiplantae</taxon>
        <taxon>Streptophyta</taxon>
        <taxon>Embryophyta</taxon>
        <taxon>Tracheophyta</taxon>
        <taxon>Spermatophyta</taxon>
        <taxon>Magnoliopsida</taxon>
        <taxon>eudicotyledons</taxon>
        <taxon>Gunneridae</taxon>
        <taxon>Pentapetalae</taxon>
        <taxon>asterids</taxon>
        <taxon>campanulids</taxon>
        <taxon>Asterales</taxon>
        <taxon>Asteraceae</taxon>
        <taxon>Asteroideae</taxon>
        <taxon>Heliantheae alliance</taxon>
        <taxon>Millerieae</taxon>
        <taxon>Smallanthus</taxon>
    </lineage>
</organism>